<feature type="compositionally biased region" description="Basic and acidic residues" evidence="4">
    <location>
        <begin position="71"/>
        <end position="87"/>
    </location>
</feature>
<proteinExistence type="inferred from homology"/>
<dbReference type="AlphaFoldDB" id="A0A1B2JC80"/>
<dbReference type="GO" id="GO:0042273">
    <property type="term" value="P:ribosomal large subunit biogenesis"/>
    <property type="evidence" value="ECO:0007669"/>
    <property type="project" value="TreeGrafter"/>
</dbReference>
<feature type="compositionally biased region" description="Basic and acidic residues" evidence="4">
    <location>
        <begin position="40"/>
        <end position="52"/>
    </location>
</feature>
<feature type="compositionally biased region" description="Basic residues" evidence="4">
    <location>
        <begin position="18"/>
        <end position="39"/>
    </location>
</feature>
<evidence type="ECO:0000256" key="3">
    <source>
        <dbReference type="ARBA" id="ARBA00023242"/>
    </source>
</evidence>
<dbReference type="Proteomes" id="UP000094565">
    <property type="component" value="Chromosome 2"/>
</dbReference>
<feature type="compositionally biased region" description="Basic and acidic residues" evidence="4">
    <location>
        <begin position="723"/>
        <end position="734"/>
    </location>
</feature>
<feature type="region of interest" description="Disordered" evidence="4">
    <location>
        <begin position="66"/>
        <end position="169"/>
    </location>
</feature>
<sequence>MGKASSATKKFLSKHLKRTLKHRKKVQKHTKLVASHKRRGTGELKEDDESKGKIFKDMDVDQFFESGFEIPQEKKGKKSEKVSKAVEEESLESENDSVVEVDSESGENLDEPEDKEEGSDSDVDSQSDNDGLERKDVNKLKSKSTTKSQFETNGEDEDESSEDDNDMEQDLEDLKAEDPEFYKYLAKNDKDLLDFKPVNPLDMIDDDQEEDEYEEDKEESSIPIEEKFHITNTLLKEWEAQLESPTFILLKQLVEAFKDAVRIQDASEEDGSKYVINDPKTFNHLMILAVSKVPLAFQTLLPFKKNHKGVRKLIDSPEFPKVKVLLKAHAPTLVTLLSDTQSVETGALVLSSLQELLPYIILSKSLLKQTITAVVNLWATTNEVDIQITTFAFLNNSAKEFPGDILEITLKAMYSTFVKQSRKTNAHTMPLINFQKNSSIELFGIDPNVGYQVGFEYIRQLAIHLRNSIISKEKEKYKAVYNWQFCHSLDFWSRLLSAQCNPEREQGKESPLRQLIYPLVQVTIGTIKLIPSPQFFPLRFYLIRSLIRVSQHTGVFIPIFPLLSDILNSSVLTRSPKHSSLHAFDFDHNIRANQAYLGTRVYQEGACEQIVTLLGEYFVLYCKQIAFPEVTTPAVIYLRRFTKKSKNVKFNRQLSNLVQKLNQNVEFITKARSNVDFTPKNRGAVNNFLKDTAWESTPLGAYIVVQREIEENRRKILRDSLENKEDTKDQRADGDGDLDLIDLE</sequence>
<name>A0A1B2JC80_PICPA</name>
<dbReference type="OrthoDB" id="10266662at2759"/>
<keyword evidence="6" id="KW-1185">Reference proteome</keyword>
<dbReference type="InterPro" id="IPR005343">
    <property type="entry name" value="Noc2"/>
</dbReference>
<organism evidence="5 6">
    <name type="scientific">Komagataella pastoris</name>
    <name type="common">Yeast</name>
    <name type="synonym">Pichia pastoris</name>
    <dbReference type="NCBI Taxonomy" id="4922"/>
    <lineage>
        <taxon>Eukaryota</taxon>
        <taxon>Fungi</taxon>
        <taxon>Dikarya</taxon>
        <taxon>Ascomycota</taxon>
        <taxon>Saccharomycotina</taxon>
        <taxon>Pichiomycetes</taxon>
        <taxon>Pichiales</taxon>
        <taxon>Pichiaceae</taxon>
        <taxon>Komagataella</taxon>
    </lineage>
</organism>
<evidence type="ECO:0000256" key="2">
    <source>
        <dbReference type="ARBA" id="ARBA00005907"/>
    </source>
</evidence>
<feature type="region of interest" description="Disordered" evidence="4">
    <location>
        <begin position="18"/>
        <end position="52"/>
    </location>
</feature>
<evidence type="ECO:0000256" key="1">
    <source>
        <dbReference type="ARBA" id="ARBA00004123"/>
    </source>
</evidence>
<dbReference type="GO" id="GO:0005730">
    <property type="term" value="C:nucleolus"/>
    <property type="evidence" value="ECO:0007669"/>
    <property type="project" value="TreeGrafter"/>
</dbReference>
<comment type="similarity">
    <text evidence="2">Belongs to the NOC2 family.</text>
</comment>
<protein>
    <submittedName>
        <fullName evidence="5">BA75_03079T0</fullName>
    </submittedName>
</protein>
<dbReference type="GO" id="GO:0005654">
    <property type="term" value="C:nucleoplasm"/>
    <property type="evidence" value="ECO:0007669"/>
    <property type="project" value="TreeGrafter"/>
</dbReference>
<evidence type="ECO:0000313" key="5">
    <source>
        <dbReference type="EMBL" id="ANZ75475.1"/>
    </source>
</evidence>
<dbReference type="GO" id="GO:0030690">
    <property type="term" value="C:Noc1p-Noc2p complex"/>
    <property type="evidence" value="ECO:0007669"/>
    <property type="project" value="TreeGrafter"/>
</dbReference>
<gene>
    <name evidence="5" type="primary">NOC2</name>
    <name evidence="5" type="ORF">ATY40_BA7503079</name>
</gene>
<feature type="compositionally biased region" description="Acidic residues" evidence="4">
    <location>
        <begin position="88"/>
        <end position="127"/>
    </location>
</feature>
<keyword evidence="3" id="KW-0539">Nucleus</keyword>
<reference evidence="5 6" key="1">
    <citation type="submission" date="2016-02" db="EMBL/GenBank/DDBJ databases">
        <title>Comparative genomic and transcriptomic foundation for Pichia pastoris.</title>
        <authorList>
            <person name="Love K.R."/>
            <person name="Shah K.A."/>
            <person name="Whittaker C.A."/>
            <person name="Wu J."/>
            <person name="Bartlett M.C."/>
            <person name="Ma D."/>
            <person name="Leeson R.L."/>
            <person name="Priest M."/>
            <person name="Young S.K."/>
            <person name="Love J.C."/>
        </authorList>
    </citation>
    <scope>NUCLEOTIDE SEQUENCE [LARGE SCALE GENOMIC DNA]</scope>
    <source>
        <strain evidence="5 6">ATCC 28485</strain>
    </source>
</reference>
<dbReference type="PANTHER" id="PTHR12687:SF4">
    <property type="entry name" value="NUCLEOLAR COMPLEX PROTEIN 2 HOMOLOG"/>
    <property type="match status" value="1"/>
</dbReference>
<dbReference type="PANTHER" id="PTHR12687">
    <property type="entry name" value="NUCLEOLAR COMPLEX 2 AND RAD4-RELATED"/>
    <property type="match status" value="1"/>
</dbReference>
<feature type="region of interest" description="Disordered" evidence="4">
    <location>
        <begin position="723"/>
        <end position="744"/>
    </location>
</feature>
<feature type="compositionally biased region" description="Acidic residues" evidence="4">
    <location>
        <begin position="153"/>
        <end position="169"/>
    </location>
</feature>
<comment type="subcellular location">
    <subcellularLocation>
        <location evidence="1">Nucleus</location>
    </subcellularLocation>
</comment>
<evidence type="ECO:0000256" key="4">
    <source>
        <dbReference type="SAM" id="MobiDB-lite"/>
    </source>
</evidence>
<feature type="compositionally biased region" description="Acidic residues" evidence="4">
    <location>
        <begin position="735"/>
        <end position="744"/>
    </location>
</feature>
<dbReference type="EMBL" id="CP014585">
    <property type="protein sequence ID" value="ANZ75475.1"/>
    <property type="molecule type" value="Genomic_DNA"/>
</dbReference>
<dbReference type="GO" id="GO:0030691">
    <property type="term" value="C:Noc2p-Noc3p complex"/>
    <property type="evidence" value="ECO:0007669"/>
    <property type="project" value="TreeGrafter"/>
</dbReference>
<evidence type="ECO:0000313" key="6">
    <source>
        <dbReference type="Proteomes" id="UP000094565"/>
    </source>
</evidence>
<dbReference type="Pfam" id="PF03715">
    <property type="entry name" value="Noc2"/>
    <property type="match status" value="1"/>
</dbReference>
<accession>A0A1B2JC80</accession>